<keyword evidence="8" id="KW-0276">Fatty acid metabolism</keyword>
<organism evidence="25 26">
    <name type="scientific">Nocardioides humilatus</name>
    <dbReference type="NCBI Taxonomy" id="2607660"/>
    <lineage>
        <taxon>Bacteria</taxon>
        <taxon>Bacillati</taxon>
        <taxon>Actinomycetota</taxon>
        <taxon>Actinomycetes</taxon>
        <taxon>Propionibacteriales</taxon>
        <taxon>Nocardioidaceae</taxon>
        <taxon>Nocardioides</taxon>
    </lineage>
</organism>
<comment type="catalytic activity">
    <reaction evidence="23">
        <text>tetradecanoyl-CoA + H2O = tetradecanoate + CoA + H(+)</text>
        <dbReference type="Rhea" id="RHEA:40119"/>
        <dbReference type="ChEBI" id="CHEBI:15377"/>
        <dbReference type="ChEBI" id="CHEBI:15378"/>
        <dbReference type="ChEBI" id="CHEBI:30807"/>
        <dbReference type="ChEBI" id="CHEBI:57287"/>
        <dbReference type="ChEBI" id="CHEBI:57385"/>
    </reaction>
    <physiologicalReaction direction="left-to-right" evidence="23">
        <dbReference type="Rhea" id="RHEA:40120"/>
    </physiologicalReaction>
</comment>
<dbReference type="GO" id="GO:0005737">
    <property type="term" value="C:cytoplasm"/>
    <property type="evidence" value="ECO:0007669"/>
    <property type="project" value="UniProtKB-SubCell"/>
</dbReference>
<evidence type="ECO:0000256" key="2">
    <source>
        <dbReference type="ARBA" id="ARBA00004496"/>
    </source>
</evidence>
<keyword evidence="7" id="KW-0378">Hydrolase</keyword>
<comment type="catalytic activity">
    <reaction evidence="22">
        <text>dodecanoyl-CoA + H2O = dodecanoate + CoA + H(+)</text>
        <dbReference type="Rhea" id="RHEA:30135"/>
        <dbReference type="ChEBI" id="CHEBI:15377"/>
        <dbReference type="ChEBI" id="CHEBI:15378"/>
        <dbReference type="ChEBI" id="CHEBI:18262"/>
        <dbReference type="ChEBI" id="CHEBI:57287"/>
        <dbReference type="ChEBI" id="CHEBI:57375"/>
    </reaction>
    <physiologicalReaction direction="left-to-right" evidence="22">
        <dbReference type="Rhea" id="RHEA:30136"/>
    </physiologicalReaction>
</comment>
<evidence type="ECO:0000256" key="1">
    <source>
        <dbReference type="ARBA" id="ARBA00004170"/>
    </source>
</evidence>
<keyword evidence="5" id="KW-0963">Cytoplasm</keyword>
<keyword evidence="11" id="KW-0472">Membrane</keyword>
<comment type="catalytic activity">
    <reaction evidence="19">
        <text>octanoyl-CoA + H2O = octanoate + CoA + H(+)</text>
        <dbReference type="Rhea" id="RHEA:30143"/>
        <dbReference type="ChEBI" id="CHEBI:15377"/>
        <dbReference type="ChEBI" id="CHEBI:15378"/>
        <dbReference type="ChEBI" id="CHEBI:25646"/>
        <dbReference type="ChEBI" id="CHEBI:57287"/>
        <dbReference type="ChEBI" id="CHEBI:57386"/>
    </reaction>
    <physiologicalReaction direction="left-to-right" evidence="19">
        <dbReference type="Rhea" id="RHEA:30144"/>
    </physiologicalReaction>
</comment>
<evidence type="ECO:0000256" key="15">
    <source>
        <dbReference type="ARBA" id="ARBA00038456"/>
    </source>
</evidence>
<dbReference type="PANTHER" id="PTHR12418">
    <property type="entry name" value="ACYL-COENZYME A THIOESTERASE THEM4"/>
    <property type="match status" value="1"/>
</dbReference>
<comment type="catalytic activity">
    <reaction evidence="21">
        <text>decanoyl-CoA + H2O = decanoate + CoA + H(+)</text>
        <dbReference type="Rhea" id="RHEA:40059"/>
        <dbReference type="ChEBI" id="CHEBI:15377"/>
        <dbReference type="ChEBI" id="CHEBI:15378"/>
        <dbReference type="ChEBI" id="CHEBI:27689"/>
        <dbReference type="ChEBI" id="CHEBI:57287"/>
        <dbReference type="ChEBI" id="CHEBI:61430"/>
    </reaction>
    <physiologicalReaction direction="left-to-right" evidence="21">
        <dbReference type="Rhea" id="RHEA:40060"/>
    </physiologicalReaction>
</comment>
<evidence type="ECO:0000256" key="4">
    <source>
        <dbReference type="ARBA" id="ARBA00022475"/>
    </source>
</evidence>
<comment type="subcellular location">
    <subcellularLocation>
        <location evidence="3">Cell projection</location>
        <location evidence="3">Ruffle membrane</location>
    </subcellularLocation>
    <subcellularLocation>
        <location evidence="2">Cytoplasm</location>
    </subcellularLocation>
    <subcellularLocation>
        <location evidence="1">Membrane</location>
        <topology evidence="1">Peripheral membrane protein</topology>
    </subcellularLocation>
</comment>
<dbReference type="SUPFAM" id="SSF54637">
    <property type="entry name" value="Thioesterase/thiol ester dehydrase-isomerase"/>
    <property type="match status" value="1"/>
</dbReference>
<evidence type="ECO:0000313" key="25">
    <source>
        <dbReference type="EMBL" id="KAA1421338.1"/>
    </source>
</evidence>
<name>A0A5B1LMM5_9ACTN</name>
<evidence type="ECO:0000256" key="10">
    <source>
        <dbReference type="ARBA" id="ARBA00023098"/>
    </source>
</evidence>
<dbReference type="CDD" id="cd03443">
    <property type="entry name" value="PaaI_thioesterase"/>
    <property type="match status" value="1"/>
</dbReference>
<dbReference type="AlphaFoldDB" id="A0A5B1LMM5"/>
<evidence type="ECO:0000256" key="5">
    <source>
        <dbReference type="ARBA" id="ARBA00022490"/>
    </source>
</evidence>
<dbReference type="Proteomes" id="UP000325003">
    <property type="component" value="Unassembled WGS sequence"/>
</dbReference>
<evidence type="ECO:0000256" key="8">
    <source>
        <dbReference type="ARBA" id="ARBA00022832"/>
    </source>
</evidence>
<reference evidence="25 26" key="2">
    <citation type="submission" date="2019-09" db="EMBL/GenBank/DDBJ databases">
        <authorList>
            <person name="Jin C."/>
        </authorList>
    </citation>
    <scope>NUCLEOTIDE SEQUENCE [LARGE SCALE GENOMIC DNA]</scope>
    <source>
        <strain evidence="25 26">BN130099</strain>
    </source>
</reference>
<keyword evidence="4" id="KW-1003">Cell membrane</keyword>
<evidence type="ECO:0000256" key="12">
    <source>
        <dbReference type="ARBA" id="ARBA00023273"/>
    </source>
</evidence>
<proteinExistence type="inferred from homology"/>
<dbReference type="GO" id="GO:0016020">
    <property type="term" value="C:membrane"/>
    <property type="evidence" value="ECO:0007669"/>
    <property type="project" value="UniProtKB-SubCell"/>
</dbReference>
<dbReference type="EC" id="3.1.2.2" evidence="16"/>
<gene>
    <name evidence="25" type="ORF">F0U44_03265</name>
</gene>
<protein>
    <recommendedName>
        <fullName evidence="17">Acyl-coenzyme A thioesterase THEM4</fullName>
        <ecNumber evidence="16">3.1.2.2</ecNumber>
    </recommendedName>
    <alternativeName>
        <fullName evidence="18">Thioesterase superfamily member 4</fullName>
    </alternativeName>
</protein>
<keyword evidence="26" id="KW-1185">Reference proteome</keyword>
<evidence type="ECO:0000256" key="18">
    <source>
        <dbReference type="ARBA" id="ARBA00043210"/>
    </source>
</evidence>
<evidence type="ECO:0000313" key="26">
    <source>
        <dbReference type="Proteomes" id="UP000325003"/>
    </source>
</evidence>
<evidence type="ECO:0000256" key="6">
    <source>
        <dbReference type="ARBA" id="ARBA00022703"/>
    </source>
</evidence>
<keyword evidence="10" id="KW-0443">Lipid metabolism</keyword>
<feature type="domain" description="Thioesterase" evidence="24">
    <location>
        <begin position="58"/>
        <end position="122"/>
    </location>
</feature>
<comment type="catalytic activity">
    <reaction evidence="14">
        <text>(9Z)-octadecenoyl-CoA + H2O = (9Z)-octadecenoate + CoA + H(+)</text>
        <dbReference type="Rhea" id="RHEA:40139"/>
        <dbReference type="ChEBI" id="CHEBI:15377"/>
        <dbReference type="ChEBI" id="CHEBI:15378"/>
        <dbReference type="ChEBI" id="CHEBI:30823"/>
        <dbReference type="ChEBI" id="CHEBI:57287"/>
        <dbReference type="ChEBI" id="CHEBI:57387"/>
    </reaction>
    <physiologicalReaction direction="left-to-right" evidence="14">
        <dbReference type="Rhea" id="RHEA:40140"/>
    </physiologicalReaction>
</comment>
<evidence type="ECO:0000256" key="14">
    <source>
        <dbReference type="ARBA" id="ARBA00037002"/>
    </source>
</evidence>
<dbReference type="InterPro" id="IPR029069">
    <property type="entry name" value="HotDog_dom_sf"/>
</dbReference>
<evidence type="ECO:0000256" key="20">
    <source>
        <dbReference type="ARBA" id="ARBA00047734"/>
    </source>
</evidence>
<dbReference type="GO" id="GO:0006631">
    <property type="term" value="P:fatty acid metabolic process"/>
    <property type="evidence" value="ECO:0007669"/>
    <property type="project" value="UniProtKB-KW"/>
</dbReference>
<dbReference type="InterPro" id="IPR052365">
    <property type="entry name" value="THEM4/THEM5_acyl-CoA_thioest"/>
</dbReference>
<keyword evidence="12" id="KW-0966">Cell projection</keyword>
<evidence type="ECO:0000256" key="16">
    <source>
        <dbReference type="ARBA" id="ARBA00038848"/>
    </source>
</evidence>
<dbReference type="GO" id="GO:0016787">
    <property type="term" value="F:hydrolase activity"/>
    <property type="evidence" value="ECO:0007669"/>
    <property type="project" value="UniProtKB-KW"/>
</dbReference>
<comment type="caution">
    <text evidence="25">The sequence shown here is derived from an EMBL/GenBank/DDBJ whole genome shotgun (WGS) entry which is preliminary data.</text>
</comment>
<dbReference type="Gene3D" id="3.10.129.10">
    <property type="entry name" value="Hotdog Thioesterase"/>
    <property type="match status" value="1"/>
</dbReference>
<evidence type="ECO:0000256" key="11">
    <source>
        <dbReference type="ARBA" id="ARBA00023136"/>
    </source>
</evidence>
<keyword evidence="9" id="KW-0809">Transit peptide</keyword>
<evidence type="ECO:0000256" key="9">
    <source>
        <dbReference type="ARBA" id="ARBA00022946"/>
    </source>
</evidence>
<dbReference type="Pfam" id="PF03061">
    <property type="entry name" value="4HBT"/>
    <property type="match status" value="1"/>
</dbReference>
<comment type="similarity">
    <text evidence="15">Belongs to the THEM4/THEM5 thioesterase family.</text>
</comment>
<evidence type="ECO:0000256" key="19">
    <source>
        <dbReference type="ARBA" id="ARBA00047588"/>
    </source>
</evidence>
<evidence type="ECO:0000256" key="17">
    <source>
        <dbReference type="ARBA" id="ARBA00040123"/>
    </source>
</evidence>
<dbReference type="RefSeq" id="WP_149726798.1">
    <property type="nucleotide sequence ID" value="NZ_VUJV01000001.1"/>
</dbReference>
<comment type="catalytic activity">
    <reaction evidence="13">
        <text>(5Z,8Z,11Z,14Z)-eicosatetraenoyl-CoA + H2O = (5Z,8Z,11Z,14Z)-eicosatetraenoate + CoA + H(+)</text>
        <dbReference type="Rhea" id="RHEA:40151"/>
        <dbReference type="ChEBI" id="CHEBI:15377"/>
        <dbReference type="ChEBI" id="CHEBI:15378"/>
        <dbReference type="ChEBI" id="CHEBI:32395"/>
        <dbReference type="ChEBI" id="CHEBI:57287"/>
        <dbReference type="ChEBI" id="CHEBI:57368"/>
    </reaction>
    <physiologicalReaction direction="left-to-right" evidence="13">
        <dbReference type="Rhea" id="RHEA:40152"/>
    </physiologicalReaction>
</comment>
<evidence type="ECO:0000256" key="13">
    <source>
        <dbReference type="ARBA" id="ARBA00035852"/>
    </source>
</evidence>
<evidence type="ECO:0000259" key="24">
    <source>
        <dbReference type="Pfam" id="PF03061"/>
    </source>
</evidence>
<accession>A0A5B1LMM5</accession>
<evidence type="ECO:0000256" key="21">
    <source>
        <dbReference type="ARBA" id="ARBA00047969"/>
    </source>
</evidence>
<dbReference type="EMBL" id="VUJV01000001">
    <property type="protein sequence ID" value="KAA1421338.1"/>
    <property type="molecule type" value="Genomic_DNA"/>
</dbReference>
<evidence type="ECO:0000256" key="23">
    <source>
        <dbReference type="ARBA" id="ARBA00048180"/>
    </source>
</evidence>
<evidence type="ECO:0000256" key="3">
    <source>
        <dbReference type="ARBA" id="ARBA00004632"/>
    </source>
</evidence>
<keyword evidence="6" id="KW-0053">Apoptosis</keyword>
<dbReference type="PANTHER" id="PTHR12418:SF19">
    <property type="entry name" value="ACYL-COENZYME A THIOESTERASE THEM4"/>
    <property type="match status" value="1"/>
</dbReference>
<reference evidence="25 26" key="1">
    <citation type="submission" date="2019-09" db="EMBL/GenBank/DDBJ databases">
        <title>Nocardioides panacisoli sp. nov., isolated from the soil of a ginseng field.</title>
        <authorList>
            <person name="Cho C."/>
        </authorList>
    </citation>
    <scope>NUCLEOTIDE SEQUENCE [LARGE SCALE GENOMIC DNA]</scope>
    <source>
        <strain evidence="25 26">BN130099</strain>
    </source>
</reference>
<evidence type="ECO:0000256" key="22">
    <source>
        <dbReference type="ARBA" id="ARBA00048074"/>
    </source>
</evidence>
<sequence length="160" mass="16689">MSTSPETTIAGALTPHHDRCFVCGPCSPAQVELDLRCPGEEGIVGDVVLDARHQGVPGIAHGGAIAAVVDEIAGSVLTRLGVRFVTASLTTTYHAPVMTGERLTCSAWIESTVGRKRTVVVELAGAAGRVVTGRALCVDVPEEHFTRLGLGSEVTDLFGR</sequence>
<comment type="catalytic activity">
    <reaction evidence="20">
        <text>hexadecanoyl-CoA + H2O = hexadecanoate + CoA + H(+)</text>
        <dbReference type="Rhea" id="RHEA:16645"/>
        <dbReference type="ChEBI" id="CHEBI:7896"/>
        <dbReference type="ChEBI" id="CHEBI:15377"/>
        <dbReference type="ChEBI" id="CHEBI:15378"/>
        <dbReference type="ChEBI" id="CHEBI:57287"/>
        <dbReference type="ChEBI" id="CHEBI:57379"/>
        <dbReference type="EC" id="3.1.2.2"/>
    </reaction>
    <physiologicalReaction direction="left-to-right" evidence="20">
        <dbReference type="Rhea" id="RHEA:16646"/>
    </physiologicalReaction>
</comment>
<dbReference type="InterPro" id="IPR006683">
    <property type="entry name" value="Thioestr_dom"/>
</dbReference>
<evidence type="ECO:0000256" key="7">
    <source>
        <dbReference type="ARBA" id="ARBA00022801"/>
    </source>
</evidence>